<dbReference type="Pfam" id="PF08311">
    <property type="entry name" value="Mad3_BUB1_I"/>
    <property type="match status" value="1"/>
</dbReference>
<feature type="compositionally biased region" description="Polar residues" evidence="5">
    <location>
        <begin position="446"/>
        <end position="455"/>
    </location>
</feature>
<evidence type="ECO:0000256" key="4">
    <source>
        <dbReference type="ARBA" id="ARBA00023328"/>
    </source>
</evidence>
<dbReference type="GO" id="GO:0000776">
    <property type="term" value="C:kinetochore"/>
    <property type="evidence" value="ECO:0007669"/>
    <property type="project" value="UniProtKB-KW"/>
</dbReference>
<feature type="region of interest" description="Disordered" evidence="5">
    <location>
        <begin position="694"/>
        <end position="755"/>
    </location>
</feature>
<evidence type="ECO:0000256" key="2">
    <source>
        <dbReference type="ARBA" id="ARBA00022454"/>
    </source>
</evidence>
<evidence type="ECO:0000259" key="6">
    <source>
        <dbReference type="PROSITE" id="PS50011"/>
    </source>
</evidence>
<sequence>MLRNKPIGGEPAGSATGHPPTSEQLEHQFTQFIYQIHQVNFDLDDDPLDPFYRCLEWGQQHFADPAVRYHRLFPLVQETYALFLEDARYRSDARFLKVCIAYTRFLRQPEAGQGESGESPGSEAALKVFRHMAELGIGKVLAVFYTEYAQLLGKLGDTAAARKIYEDGIARNARPRERLLRCYREYMDQSRHQPVNASSGGPSAQPSPDMAGQAKSISSPREPPSAIDNKARRPERLSLNQDIFYAGGRELSLEEYRARHSRYQPGKLPPVPFHTNSIMGPPLANLALPSASNRSSKPPDPDITAKLNCLDIVELPPSSRKVVTQTPVQYMVKLHDSDDEDCPTDATPFRRKRGKGPGAASPTINTKAAEAEMYEIWNQPLKHDDSDDDGGDDLVYPITGAQPPPPSSARPTAAHPTPRAPFNVFTDENAVDSHHATPAVRRPLAASSTLATPGPSNDHLPGTSDSSSGDENYLASAAEEGPPPAPLPASLPPPRSVAKMAIFCDGAGPSTPLAASTRTPAVFRPARPGLNTPASVLQPKTTPAIPALRPRPLPDPTPLHHKPTAFPVFRDEVVDLKSSDHDASSSGGPSSQQQPFTMFDEGAATGGSDENALDFGRPRSLAAFDGGHNGITDTPHALRQALYPSQADHTMSTIAPLRTNESAYSFRASLSDLESSIDPPFDGLWTAKAGIQKSQPFPLDDGDAGNPFRLAQHPSSRSKSRGSGSKDDDAAAPTRRRRASSAARPKDPEPLEELRPLVPHVYQAFQTTLRTLPGFHDFAHLTCHQASRIRKLCLKRGGRFGGQAGGVGRGGTAQALTRARFDHDDLSMNTEMLGQELGIVELGPHQYTVERKLGEGGEAAVYLVTDLEAVEAMDWDGDDDDDDHGVHLTDQASVKAGAIKRPNPTPTDPNLPEAPQSIYRALKVEVGGTPWEFFILGQLHRRLDPIPAASVVRATQCYTFRDESYLVTPYHEHGTLVDAINAWRIDPLTQKSLPAAAFEGASSVGGGGVGRIPGGGGSDTGVEEMLAIYFMAELLRTVEAIHRANVAHTDLKPDNVMLRFDGAGSGGLAYGAEGTLASGTPYKLGGFGATPATGTVLGRWNAQYSPQGREGWGGKGILVIDFGRAIDLACLPTGDGTVLQHTDGFHTAVQRRYRQSGGNDGPAEANSSNLPSRPSSTENDTTGPAASARPRSRSHSRPRGLNDRKTNAAFATTDLCHRIRKLQRDSLPTDSPLLAAVAPAVPVHNDWVFELDYLGLAGIAHALLHGRYLDRLQSVRSPDLINPTSLNATPYPLVMPIASLKRYWQVTLWTDLFRFLLNPAIVGPILLARANTNQSGLPGVAGTFANVSTASASSSLLSSSDEYGGQDVSVDTTPRPLTRTEGCQCLALLRRQFEKYLIGNSHHSSKNLKTLLKQLNLRVHELLKRAA</sequence>
<dbReference type="InterPro" id="IPR000719">
    <property type="entry name" value="Prot_kinase_dom"/>
</dbReference>
<keyword evidence="8" id="KW-0418">Kinase</keyword>
<keyword evidence="3" id="KW-0995">Kinetochore</keyword>
<dbReference type="SUPFAM" id="SSF56112">
    <property type="entry name" value="Protein kinase-like (PK-like)"/>
    <property type="match status" value="1"/>
</dbReference>
<dbReference type="InterPro" id="IPR013212">
    <property type="entry name" value="Mad3/Bub1_I"/>
</dbReference>
<feature type="compositionally biased region" description="Polar residues" evidence="5">
    <location>
        <begin position="1165"/>
        <end position="1182"/>
    </location>
</feature>
<dbReference type="OrthoDB" id="248495at2759"/>
<feature type="region of interest" description="Disordered" evidence="5">
    <location>
        <begin position="190"/>
        <end position="233"/>
    </location>
</feature>
<name>A0A9W8DZF5_9FUNG</name>
<dbReference type="PROSITE" id="PS00108">
    <property type="entry name" value="PROTEIN_KINASE_ST"/>
    <property type="match status" value="1"/>
</dbReference>
<dbReference type="GO" id="GO:0004674">
    <property type="term" value="F:protein serine/threonine kinase activity"/>
    <property type="evidence" value="ECO:0007669"/>
    <property type="project" value="UniProtKB-EC"/>
</dbReference>
<accession>A0A9W8DZF5</accession>
<dbReference type="Gene3D" id="1.25.40.430">
    <property type="match status" value="1"/>
</dbReference>
<feature type="compositionally biased region" description="Pro residues" evidence="5">
    <location>
        <begin position="481"/>
        <end position="493"/>
    </location>
</feature>
<feature type="region of interest" description="Disordered" evidence="5">
    <location>
        <begin position="438"/>
        <end position="493"/>
    </location>
</feature>
<dbReference type="InterPro" id="IPR008271">
    <property type="entry name" value="Ser/Thr_kinase_AS"/>
</dbReference>
<comment type="subcellular location">
    <subcellularLocation>
        <location evidence="1">Chromosome</location>
        <location evidence="1">Centromere</location>
        <location evidence="1">Kinetochore</location>
    </subcellularLocation>
</comment>
<dbReference type="EMBL" id="JANBPT010000208">
    <property type="protein sequence ID" value="KAJ1925779.1"/>
    <property type="molecule type" value="Genomic_DNA"/>
</dbReference>
<feature type="region of interest" description="Disordered" evidence="5">
    <location>
        <begin position="381"/>
        <end position="424"/>
    </location>
</feature>
<dbReference type="SMART" id="SM00777">
    <property type="entry name" value="Mad3_BUB1_I"/>
    <property type="match status" value="1"/>
</dbReference>
<keyword evidence="4" id="KW-0137">Centromere</keyword>
<evidence type="ECO:0000313" key="9">
    <source>
        <dbReference type="Proteomes" id="UP001150569"/>
    </source>
</evidence>
<dbReference type="InterPro" id="IPR015661">
    <property type="entry name" value="Bub1/Mad3"/>
</dbReference>
<gene>
    <name evidence="8" type="primary">BUB1_4</name>
    <name evidence="8" type="ORF">IWQ60_004342</name>
</gene>
<evidence type="ECO:0000256" key="5">
    <source>
        <dbReference type="SAM" id="MobiDB-lite"/>
    </source>
</evidence>
<feature type="region of interest" description="Disordered" evidence="5">
    <location>
        <begin position="1153"/>
        <end position="1207"/>
    </location>
</feature>
<organism evidence="8 9">
    <name type="scientific">Tieghemiomyces parasiticus</name>
    <dbReference type="NCBI Taxonomy" id="78921"/>
    <lineage>
        <taxon>Eukaryota</taxon>
        <taxon>Fungi</taxon>
        <taxon>Fungi incertae sedis</taxon>
        <taxon>Zoopagomycota</taxon>
        <taxon>Kickxellomycotina</taxon>
        <taxon>Dimargaritomycetes</taxon>
        <taxon>Dimargaritales</taxon>
        <taxon>Dimargaritaceae</taxon>
        <taxon>Tieghemiomyces</taxon>
    </lineage>
</organism>
<keyword evidence="8" id="KW-0808">Transferase</keyword>
<keyword evidence="9" id="KW-1185">Reference proteome</keyword>
<dbReference type="PROSITE" id="PS50011">
    <property type="entry name" value="PROTEIN_KINASE_DOM"/>
    <property type="match status" value="1"/>
</dbReference>
<feature type="domain" description="BUB1 N-terminal" evidence="7">
    <location>
        <begin position="32"/>
        <end position="208"/>
    </location>
</feature>
<reference evidence="8" key="1">
    <citation type="submission" date="2022-07" db="EMBL/GenBank/DDBJ databases">
        <title>Phylogenomic reconstructions and comparative analyses of Kickxellomycotina fungi.</title>
        <authorList>
            <person name="Reynolds N.K."/>
            <person name="Stajich J.E."/>
            <person name="Barry K."/>
            <person name="Grigoriev I.V."/>
            <person name="Crous P."/>
            <person name="Smith M.E."/>
        </authorList>
    </citation>
    <scope>NUCLEOTIDE SEQUENCE</scope>
    <source>
        <strain evidence="8">RSA 861</strain>
    </source>
</reference>
<dbReference type="EC" id="2.7.11.1" evidence="8"/>
<feature type="compositionally biased region" description="Basic and acidic residues" evidence="5">
    <location>
        <begin position="744"/>
        <end position="755"/>
    </location>
</feature>
<feature type="region of interest" description="Disordered" evidence="5">
    <location>
        <begin position="577"/>
        <end position="611"/>
    </location>
</feature>
<evidence type="ECO:0000256" key="1">
    <source>
        <dbReference type="ARBA" id="ARBA00004629"/>
    </source>
</evidence>
<feature type="compositionally biased region" description="Low complexity" evidence="5">
    <location>
        <begin position="197"/>
        <end position="208"/>
    </location>
</feature>
<protein>
    <submittedName>
        <fullName evidence="8">Protein kinase</fullName>
        <ecNumber evidence="8">2.7.11.1</ecNumber>
    </submittedName>
</protein>
<feature type="region of interest" description="Disordered" evidence="5">
    <location>
        <begin position="1"/>
        <end position="22"/>
    </location>
</feature>
<dbReference type="GO" id="GO:0051754">
    <property type="term" value="P:meiotic sister chromatid cohesion, centromeric"/>
    <property type="evidence" value="ECO:0007669"/>
    <property type="project" value="TreeGrafter"/>
</dbReference>
<dbReference type="InterPro" id="IPR011009">
    <property type="entry name" value="Kinase-like_dom_sf"/>
</dbReference>
<dbReference type="PROSITE" id="PS51489">
    <property type="entry name" value="BUB1_N"/>
    <property type="match status" value="1"/>
</dbReference>
<evidence type="ECO:0000259" key="7">
    <source>
        <dbReference type="PROSITE" id="PS51489"/>
    </source>
</evidence>
<dbReference type="PANTHER" id="PTHR14030:SF4">
    <property type="entry name" value="BUB1 KINASE, ISOFORM A-RELATED"/>
    <property type="match status" value="1"/>
</dbReference>
<feature type="compositionally biased region" description="Low complexity" evidence="5">
    <location>
        <begin position="584"/>
        <end position="595"/>
    </location>
</feature>
<feature type="region of interest" description="Disordered" evidence="5">
    <location>
        <begin position="336"/>
        <end position="365"/>
    </location>
</feature>
<dbReference type="Gene3D" id="1.10.510.10">
    <property type="entry name" value="Transferase(Phosphotransferase) domain 1"/>
    <property type="match status" value="2"/>
</dbReference>
<evidence type="ECO:0000256" key="3">
    <source>
        <dbReference type="ARBA" id="ARBA00022838"/>
    </source>
</evidence>
<dbReference type="Proteomes" id="UP001150569">
    <property type="component" value="Unassembled WGS sequence"/>
</dbReference>
<dbReference type="GO" id="GO:0007094">
    <property type="term" value="P:mitotic spindle assembly checkpoint signaling"/>
    <property type="evidence" value="ECO:0007669"/>
    <property type="project" value="InterPro"/>
</dbReference>
<keyword evidence="2" id="KW-0158">Chromosome</keyword>
<comment type="caution">
    <text evidence="8">The sequence shown here is derived from an EMBL/GenBank/DDBJ whole genome shotgun (WGS) entry which is preliminary data.</text>
</comment>
<evidence type="ECO:0000313" key="8">
    <source>
        <dbReference type="EMBL" id="KAJ1925779.1"/>
    </source>
</evidence>
<proteinExistence type="predicted"/>
<feature type="domain" description="Protein kinase" evidence="6">
    <location>
        <begin position="847"/>
        <end position="1241"/>
    </location>
</feature>
<dbReference type="SMART" id="SM00220">
    <property type="entry name" value="S_TKc"/>
    <property type="match status" value="1"/>
</dbReference>
<dbReference type="GO" id="GO:0005524">
    <property type="term" value="F:ATP binding"/>
    <property type="evidence" value="ECO:0007669"/>
    <property type="project" value="InterPro"/>
</dbReference>
<dbReference type="GO" id="GO:0032991">
    <property type="term" value="C:protein-containing complex"/>
    <property type="evidence" value="ECO:0007669"/>
    <property type="project" value="UniProtKB-ARBA"/>
</dbReference>
<feature type="compositionally biased region" description="Low complexity" evidence="5">
    <location>
        <begin position="409"/>
        <end position="421"/>
    </location>
</feature>
<dbReference type="PANTHER" id="PTHR14030">
    <property type="entry name" value="MITOTIC CHECKPOINT SERINE/THREONINE-PROTEIN KINASE BUB1"/>
    <property type="match status" value="1"/>
</dbReference>